<sequence length="139" mass="15019">MNALPVSLIVNRGSGSRRPPALIEAIVAELAADGRARQAFTQRVDDGGAEVFVAGHFHASALQLPVSPHGHHALRVHAGTATSMRWRHGEGNGFNLLAFDGECLHVDGHLRGADGFQPQWRRSCVRSAHGWRVVAPERP</sequence>
<gene>
    <name evidence="1" type="ORF">C7443_10677</name>
</gene>
<dbReference type="Proteomes" id="UP000246569">
    <property type="component" value="Unassembled WGS sequence"/>
</dbReference>
<dbReference type="AlphaFoldDB" id="A0A317MUM7"/>
<dbReference type="OrthoDB" id="9811542at2"/>
<dbReference type="RefSeq" id="WP_110018741.1">
    <property type="nucleotide sequence ID" value="NZ_QGTJ01000006.1"/>
</dbReference>
<accession>A0A317MUM7</accession>
<dbReference type="EMBL" id="QGTJ01000006">
    <property type="protein sequence ID" value="PWV61063.1"/>
    <property type="molecule type" value="Genomic_DNA"/>
</dbReference>
<protein>
    <submittedName>
        <fullName evidence="1">Uncharacterized protein</fullName>
    </submittedName>
</protein>
<organism evidence="1 2">
    <name type="scientific">Plasticicumulans acidivorans</name>
    <dbReference type="NCBI Taxonomy" id="886464"/>
    <lineage>
        <taxon>Bacteria</taxon>
        <taxon>Pseudomonadati</taxon>
        <taxon>Pseudomonadota</taxon>
        <taxon>Gammaproteobacteria</taxon>
        <taxon>Candidatus Competibacteraceae</taxon>
        <taxon>Plasticicumulans</taxon>
    </lineage>
</organism>
<evidence type="ECO:0000313" key="2">
    <source>
        <dbReference type="Proteomes" id="UP000246569"/>
    </source>
</evidence>
<comment type="caution">
    <text evidence="1">The sequence shown here is derived from an EMBL/GenBank/DDBJ whole genome shotgun (WGS) entry which is preliminary data.</text>
</comment>
<name>A0A317MUM7_9GAMM</name>
<keyword evidence="2" id="KW-1185">Reference proteome</keyword>
<evidence type="ECO:0000313" key="1">
    <source>
        <dbReference type="EMBL" id="PWV61063.1"/>
    </source>
</evidence>
<reference evidence="1 2" key="1">
    <citation type="submission" date="2018-05" db="EMBL/GenBank/DDBJ databases">
        <title>Genomic Encyclopedia of Type Strains, Phase IV (KMG-IV): sequencing the most valuable type-strain genomes for metagenomic binning, comparative biology and taxonomic classification.</title>
        <authorList>
            <person name="Goeker M."/>
        </authorList>
    </citation>
    <scope>NUCLEOTIDE SEQUENCE [LARGE SCALE GENOMIC DNA]</scope>
    <source>
        <strain evidence="1 2">DSM 23606</strain>
    </source>
</reference>
<proteinExistence type="predicted"/>